<gene>
    <name evidence="5" type="ORF">Naga_100889g1</name>
</gene>
<feature type="compositionally biased region" description="Polar residues" evidence="3">
    <location>
        <begin position="309"/>
        <end position="332"/>
    </location>
</feature>
<proteinExistence type="predicted"/>
<feature type="compositionally biased region" description="Low complexity" evidence="3">
    <location>
        <begin position="362"/>
        <end position="427"/>
    </location>
</feature>
<evidence type="ECO:0000256" key="3">
    <source>
        <dbReference type="SAM" id="MobiDB-lite"/>
    </source>
</evidence>
<feature type="chain" id="PRO_5004900932" evidence="4">
    <location>
        <begin position="21"/>
        <end position="479"/>
    </location>
</feature>
<feature type="region of interest" description="Disordered" evidence="3">
    <location>
        <begin position="362"/>
        <end position="479"/>
    </location>
</feature>
<dbReference type="OrthoDB" id="198279at2759"/>
<keyword evidence="1 4" id="KW-0732">Signal</keyword>
<evidence type="ECO:0000313" key="6">
    <source>
        <dbReference type="Proteomes" id="UP000019335"/>
    </source>
</evidence>
<protein>
    <submittedName>
        <fullName evidence="5">Putative lipase</fullName>
    </submittedName>
</protein>
<feature type="signal peptide" evidence="4">
    <location>
        <begin position="1"/>
        <end position="20"/>
    </location>
</feature>
<evidence type="ECO:0000256" key="4">
    <source>
        <dbReference type="SAM" id="SignalP"/>
    </source>
</evidence>
<dbReference type="EMBL" id="AZIL01001628">
    <property type="protein sequence ID" value="EWM23483.1"/>
    <property type="molecule type" value="Genomic_DNA"/>
</dbReference>
<feature type="compositionally biased region" description="Low complexity" evidence="3">
    <location>
        <begin position="435"/>
        <end position="479"/>
    </location>
</feature>
<dbReference type="PANTHER" id="PTHR36489">
    <property type="entry name" value="PROTEIN-COUPLED RECEPTOR GPR1, PUTATIVE-RELATED"/>
    <property type="match status" value="1"/>
</dbReference>
<dbReference type="Pfam" id="PF04886">
    <property type="entry name" value="PT"/>
    <property type="match status" value="1"/>
</dbReference>
<organism evidence="5 6">
    <name type="scientific">Nannochloropsis gaditana</name>
    <dbReference type="NCBI Taxonomy" id="72520"/>
    <lineage>
        <taxon>Eukaryota</taxon>
        <taxon>Sar</taxon>
        <taxon>Stramenopiles</taxon>
        <taxon>Ochrophyta</taxon>
        <taxon>Eustigmatophyceae</taxon>
        <taxon>Eustigmatales</taxon>
        <taxon>Monodopsidaceae</taxon>
        <taxon>Nannochloropsis</taxon>
    </lineage>
</organism>
<reference evidence="5 6" key="1">
    <citation type="journal article" date="2014" name="Mol. Plant">
        <title>Chromosome Scale Genome Assembly and Transcriptome Profiling of Nannochloropsis gaditana in Nitrogen Depletion.</title>
        <authorList>
            <person name="Corteggiani Carpinelli E."/>
            <person name="Telatin A."/>
            <person name="Vitulo N."/>
            <person name="Forcato C."/>
            <person name="D'Angelo M."/>
            <person name="Schiavon R."/>
            <person name="Vezzi A."/>
            <person name="Giacometti G.M."/>
            <person name="Morosinotto T."/>
            <person name="Valle G."/>
        </authorList>
    </citation>
    <scope>NUCLEOTIDE SEQUENCE [LARGE SCALE GENOMIC DNA]</scope>
    <source>
        <strain evidence="5 6">B-31</strain>
    </source>
</reference>
<dbReference type="Proteomes" id="UP000019335">
    <property type="component" value="Chromosome 17"/>
</dbReference>
<keyword evidence="2" id="KW-0677">Repeat</keyword>
<evidence type="ECO:0000313" key="5">
    <source>
        <dbReference type="EMBL" id="EWM23483.1"/>
    </source>
</evidence>
<comment type="caution">
    <text evidence="5">The sequence shown here is derived from an EMBL/GenBank/DDBJ whole genome shotgun (WGS) entry which is preliminary data.</text>
</comment>
<evidence type="ECO:0000256" key="2">
    <source>
        <dbReference type="ARBA" id="ARBA00022737"/>
    </source>
</evidence>
<feature type="non-terminal residue" evidence="5">
    <location>
        <position position="479"/>
    </location>
</feature>
<dbReference type="PANTHER" id="PTHR36489:SF2">
    <property type="entry name" value="APPLE DOMAIN-CONTAINING PROTEIN"/>
    <property type="match status" value="1"/>
</dbReference>
<dbReference type="InterPro" id="IPR006970">
    <property type="entry name" value="PT"/>
</dbReference>
<evidence type="ECO:0000256" key="1">
    <source>
        <dbReference type="ARBA" id="ARBA00022729"/>
    </source>
</evidence>
<sequence length="479" mass="49466">MKISSSAFLVALLGFTSILATVSQECPRLFLKAKVRPNAKRGILAGKGQAKITVTLKSKDPVDNLEFQLNLPNGLSVERTAMRPSSKPYAPPQIVEDTDGTTAIYWLGVAFTKSKGGKRRFRVKVKADECAPDTLAVDAFAYLVNATDASCITPLASPAIVKVRYSKLKNAATCAPTPAPTINPTQPFVLLGEGQRFSQGGRLAPFQDRRLSAHPGSSKHGGIMSFGRAGDRHLQSIDTPEACYEYCSLNSGEVVPFLFSWNTVTSQCFCCVGVCTPLVFDPDFNVYEALLPKTSSPTSFPTAMPTKLPTGTPTASPTGKPTASPTGMPTATLTAAPTVSPTAIPTATPTAMPTVTPTAMPTATPTMSPTATPTAMPTATPTAMPTAAPTTSPTATPTATPTTSPTATPTATPTMSPTATPTATPTMAPTPTPTATPTMSPTASPTATPTTSPTATPTATPTMSPTATPTATPTMSPTA</sequence>
<dbReference type="AlphaFoldDB" id="W7TJ50"/>
<accession>W7TJ50</accession>
<feature type="region of interest" description="Disordered" evidence="3">
    <location>
        <begin position="295"/>
        <end position="332"/>
    </location>
</feature>
<name>W7TJ50_9STRA</name>
<keyword evidence="6" id="KW-1185">Reference proteome</keyword>